<evidence type="ECO:0000313" key="2">
    <source>
        <dbReference type="EMBL" id="KAK5625692.1"/>
    </source>
</evidence>
<dbReference type="Proteomes" id="UP001305414">
    <property type="component" value="Unassembled WGS sequence"/>
</dbReference>
<evidence type="ECO:0000259" key="1">
    <source>
        <dbReference type="Pfam" id="PF06985"/>
    </source>
</evidence>
<dbReference type="AlphaFoldDB" id="A0AAN7UDS5"/>
<dbReference type="InterPro" id="IPR052895">
    <property type="entry name" value="HetReg/Transcr_Mod"/>
</dbReference>
<comment type="caution">
    <text evidence="2">The sequence shown here is derived from an EMBL/GenBank/DDBJ whole genome shotgun (WGS) entry which is preliminary data.</text>
</comment>
<name>A0AAN7UDS5_9PEZI</name>
<dbReference type="InterPro" id="IPR010730">
    <property type="entry name" value="HET"/>
</dbReference>
<keyword evidence="3" id="KW-1185">Reference proteome</keyword>
<organism evidence="2 3">
    <name type="scientific">Xylaria bambusicola</name>
    <dbReference type="NCBI Taxonomy" id="326684"/>
    <lineage>
        <taxon>Eukaryota</taxon>
        <taxon>Fungi</taxon>
        <taxon>Dikarya</taxon>
        <taxon>Ascomycota</taxon>
        <taxon>Pezizomycotina</taxon>
        <taxon>Sordariomycetes</taxon>
        <taxon>Xylariomycetidae</taxon>
        <taxon>Xylariales</taxon>
        <taxon>Xylariaceae</taxon>
        <taxon>Xylaria</taxon>
    </lineage>
</organism>
<feature type="domain" description="Heterokaryon incompatibility" evidence="1">
    <location>
        <begin position="72"/>
        <end position="224"/>
    </location>
</feature>
<accession>A0AAN7UDS5</accession>
<protein>
    <recommendedName>
        <fullName evidence="1">Heterokaryon incompatibility domain-containing protein</fullName>
    </recommendedName>
</protein>
<dbReference type="PANTHER" id="PTHR24148:SF64">
    <property type="entry name" value="HETEROKARYON INCOMPATIBILITY DOMAIN-CONTAINING PROTEIN"/>
    <property type="match status" value="1"/>
</dbReference>
<dbReference type="EMBL" id="JAWHQM010000002">
    <property type="protein sequence ID" value="KAK5625692.1"/>
    <property type="molecule type" value="Genomic_DNA"/>
</dbReference>
<evidence type="ECO:0000313" key="3">
    <source>
        <dbReference type="Proteomes" id="UP001305414"/>
    </source>
</evidence>
<sequence>MAGDDDSRMTLLEISRRHKKHIVPLLLDIQEYKKPQAKDMGFLRSLECFRVGRRGGKLLQRTWVNACDDTDYVALSYTWNPSNYEPKKSEGYLIKNRKRTMKFRSPVRNCVFRRITKYMRAMRVDRLWIDRHSIPQRGKESYKKQKALQCMDFVYKLSEHPVALLGRPLMSDRELTLLYKVLTGRLVIRNYMTKGQRRDVIETLKLLHEITSDLWWQRAWTFQENYKGGARMTLLIRHPPSCERDKRKYRIFGSITGELCINSADFSKEVTRVCLNVPSTIRLVENVEEKIESILSAAGRYTELLDESQTMSPTIIADVEKRGVAKVWDRLPIVANCCSYRVRMDIENLRNNGHSLSLSMLTMCLLNGEILNNGLSNTHVSLNTTTSMFLKTHSFDEIFSPGEEKSLTFNKGCRFINVRLTESGIITYGHLWRLNRIIHTDQFTGPLPRVRNPEGDLTQLQHQHLTRLCRQLMKYRNSKWLGQSIKNYLKGDAIGETDFNFGENYMRMMMIEVAEAVKEGKRLRLGRLDDSCKNMAIFVWEGDSTTGFIFTSTQPKKFSTENHIADDTDRHVSLEVDLEHQNLPHLYVKGWVPGICFFVGCEREKVVFPWPRALTNNMYR</sequence>
<dbReference type="PANTHER" id="PTHR24148">
    <property type="entry name" value="ANKYRIN REPEAT DOMAIN-CONTAINING PROTEIN 39 HOMOLOG-RELATED"/>
    <property type="match status" value="1"/>
</dbReference>
<proteinExistence type="predicted"/>
<reference evidence="2 3" key="1">
    <citation type="submission" date="2023-10" db="EMBL/GenBank/DDBJ databases">
        <title>Draft genome sequence of Xylaria bambusicola isolate GMP-LS, the root and basal stem rot pathogen of sugarcane in Indonesia.</title>
        <authorList>
            <person name="Selvaraj P."/>
            <person name="Muralishankar V."/>
            <person name="Muruganantham S."/>
            <person name="Sp S."/>
            <person name="Haryani S."/>
            <person name="Lau K.J.X."/>
            <person name="Naqvi N.I."/>
        </authorList>
    </citation>
    <scope>NUCLEOTIDE SEQUENCE [LARGE SCALE GENOMIC DNA]</scope>
    <source>
        <strain evidence="2">GMP-LS</strain>
    </source>
</reference>
<gene>
    <name evidence="2" type="ORF">RRF57_001408</name>
</gene>
<dbReference type="Pfam" id="PF06985">
    <property type="entry name" value="HET"/>
    <property type="match status" value="1"/>
</dbReference>